<reference evidence="3" key="1">
    <citation type="journal article" date="2013" name="Nat. Genet.">
        <title>The Capsella rubella genome and the genomic consequences of rapid mating system evolution.</title>
        <authorList>
            <person name="Slotte T."/>
            <person name="Hazzouri K.M."/>
            <person name="Agren J.A."/>
            <person name="Koenig D."/>
            <person name="Maumus F."/>
            <person name="Guo Y.L."/>
            <person name="Steige K."/>
            <person name="Platts A.E."/>
            <person name="Escobar J.S."/>
            <person name="Newman L.K."/>
            <person name="Wang W."/>
            <person name="Mandakova T."/>
            <person name="Vello E."/>
            <person name="Smith L.M."/>
            <person name="Henz S.R."/>
            <person name="Steffen J."/>
            <person name="Takuno S."/>
            <person name="Brandvain Y."/>
            <person name="Coop G."/>
            <person name="Andolfatto P."/>
            <person name="Hu T.T."/>
            <person name="Blanchette M."/>
            <person name="Clark R.M."/>
            <person name="Quesneville H."/>
            <person name="Nordborg M."/>
            <person name="Gaut B.S."/>
            <person name="Lysak M.A."/>
            <person name="Jenkins J."/>
            <person name="Grimwood J."/>
            <person name="Chapman J."/>
            <person name="Prochnik S."/>
            <person name="Shu S."/>
            <person name="Rokhsar D."/>
            <person name="Schmutz J."/>
            <person name="Weigel D."/>
            <person name="Wright S.I."/>
        </authorList>
    </citation>
    <scope>NUCLEOTIDE SEQUENCE [LARGE SCALE GENOMIC DNA]</scope>
    <source>
        <strain evidence="3">cv. Monte Gargano</strain>
    </source>
</reference>
<name>R0HYD2_9BRAS</name>
<organism evidence="2 3">
    <name type="scientific">Capsella rubella</name>
    <dbReference type="NCBI Taxonomy" id="81985"/>
    <lineage>
        <taxon>Eukaryota</taxon>
        <taxon>Viridiplantae</taxon>
        <taxon>Streptophyta</taxon>
        <taxon>Embryophyta</taxon>
        <taxon>Tracheophyta</taxon>
        <taxon>Spermatophyta</taxon>
        <taxon>Magnoliopsida</taxon>
        <taxon>eudicotyledons</taxon>
        <taxon>Gunneridae</taxon>
        <taxon>Pentapetalae</taxon>
        <taxon>rosids</taxon>
        <taxon>malvids</taxon>
        <taxon>Brassicales</taxon>
        <taxon>Brassicaceae</taxon>
        <taxon>Camelineae</taxon>
        <taxon>Capsella</taxon>
    </lineage>
</organism>
<gene>
    <name evidence="2" type="ORF">CARUB_v10022485mg</name>
</gene>
<dbReference type="KEGG" id="crb:17894765"/>
<dbReference type="EMBL" id="KB870806">
    <property type="protein sequence ID" value="EOA34899.1"/>
    <property type="molecule type" value="Genomic_DNA"/>
</dbReference>
<evidence type="ECO:0000313" key="2">
    <source>
        <dbReference type="EMBL" id="EOA34899.1"/>
    </source>
</evidence>
<dbReference type="AlphaFoldDB" id="R0HYD2"/>
<protein>
    <submittedName>
        <fullName evidence="2">Uncharacterized protein</fullName>
    </submittedName>
</protein>
<proteinExistence type="predicted"/>
<feature type="chain" id="PRO_5004352520" evidence="1">
    <location>
        <begin position="24"/>
        <end position="70"/>
    </location>
</feature>
<keyword evidence="1" id="KW-0732">Signal</keyword>
<evidence type="ECO:0000256" key="1">
    <source>
        <dbReference type="SAM" id="SignalP"/>
    </source>
</evidence>
<feature type="signal peptide" evidence="1">
    <location>
        <begin position="1"/>
        <end position="23"/>
    </location>
</feature>
<accession>R0HYD2</accession>
<sequence>MMIFHCLQCLLLRLMILKKLIRKLSMQMQKLGAISHWIHSSSHLSTMEASLNSFVSRLCMIRNKKFLHFV</sequence>
<keyword evidence="3" id="KW-1185">Reference proteome</keyword>
<evidence type="ECO:0000313" key="3">
    <source>
        <dbReference type="Proteomes" id="UP000029121"/>
    </source>
</evidence>
<dbReference type="Proteomes" id="UP000029121">
    <property type="component" value="Unassembled WGS sequence"/>
</dbReference>